<protein>
    <submittedName>
        <fullName evidence="2">Acyltransferase family protein</fullName>
    </submittedName>
</protein>
<dbReference type="PANTHER" id="PTHR31061">
    <property type="entry name" value="LD22376P"/>
    <property type="match status" value="1"/>
</dbReference>
<keyword evidence="2" id="KW-0012">Acyltransferase</keyword>
<keyword evidence="1" id="KW-0472">Membrane</keyword>
<feature type="transmembrane region" description="Helical" evidence="1">
    <location>
        <begin position="81"/>
        <end position="98"/>
    </location>
</feature>
<dbReference type="GO" id="GO:0016746">
    <property type="term" value="F:acyltransferase activity"/>
    <property type="evidence" value="ECO:0007669"/>
    <property type="project" value="UniProtKB-KW"/>
</dbReference>
<dbReference type="Proteomes" id="UP001500582">
    <property type="component" value="Unassembled WGS sequence"/>
</dbReference>
<accession>A0ABP8GEE5</accession>
<feature type="transmembrane region" description="Helical" evidence="1">
    <location>
        <begin position="41"/>
        <end position="60"/>
    </location>
</feature>
<keyword evidence="2" id="KW-0808">Transferase</keyword>
<proteinExistence type="predicted"/>
<dbReference type="EMBL" id="BAABFT010000005">
    <property type="protein sequence ID" value="GAA4322541.1"/>
    <property type="molecule type" value="Genomic_DNA"/>
</dbReference>
<reference evidence="3" key="1">
    <citation type="journal article" date="2019" name="Int. J. Syst. Evol. Microbiol.">
        <title>The Global Catalogue of Microorganisms (GCM) 10K type strain sequencing project: providing services to taxonomists for standard genome sequencing and annotation.</title>
        <authorList>
            <consortium name="The Broad Institute Genomics Platform"/>
            <consortium name="The Broad Institute Genome Sequencing Center for Infectious Disease"/>
            <person name="Wu L."/>
            <person name="Ma J."/>
        </authorList>
    </citation>
    <scope>NUCLEOTIDE SEQUENCE [LARGE SCALE GENOMIC DNA]</scope>
    <source>
        <strain evidence="3">JCM 17705</strain>
    </source>
</reference>
<organism evidence="2 3">
    <name type="scientific">Mucilaginibacter gynuensis</name>
    <dbReference type="NCBI Taxonomy" id="1302236"/>
    <lineage>
        <taxon>Bacteria</taxon>
        <taxon>Pseudomonadati</taxon>
        <taxon>Bacteroidota</taxon>
        <taxon>Sphingobacteriia</taxon>
        <taxon>Sphingobacteriales</taxon>
        <taxon>Sphingobacteriaceae</taxon>
        <taxon>Mucilaginibacter</taxon>
    </lineage>
</organism>
<feature type="transmembrane region" description="Helical" evidence="1">
    <location>
        <begin position="143"/>
        <end position="162"/>
    </location>
</feature>
<feature type="transmembrane region" description="Helical" evidence="1">
    <location>
        <begin position="305"/>
        <end position="325"/>
    </location>
</feature>
<keyword evidence="1" id="KW-1133">Transmembrane helix</keyword>
<evidence type="ECO:0000256" key="1">
    <source>
        <dbReference type="SAM" id="Phobius"/>
    </source>
</evidence>
<keyword evidence="3" id="KW-1185">Reference proteome</keyword>
<feature type="transmembrane region" description="Helical" evidence="1">
    <location>
        <begin position="118"/>
        <end position="136"/>
    </location>
</feature>
<keyword evidence="1" id="KW-0812">Transmembrane</keyword>
<gene>
    <name evidence="2" type="ORF">GCM10023149_22930</name>
</gene>
<feature type="transmembrane region" description="Helical" evidence="1">
    <location>
        <begin position="204"/>
        <end position="225"/>
    </location>
</feature>
<name>A0ABP8GEE5_9SPHI</name>
<feature type="transmembrane region" description="Helical" evidence="1">
    <location>
        <begin position="12"/>
        <end position="35"/>
    </location>
</feature>
<feature type="transmembrane region" description="Helical" evidence="1">
    <location>
        <begin position="237"/>
        <end position="255"/>
    </location>
</feature>
<feature type="transmembrane region" description="Helical" evidence="1">
    <location>
        <begin position="345"/>
        <end position="366"/>
    </location>
</feature>
<feature type="transmembrane region" description="Helical" evidence="1">
    <location>
        <begin position="261"/>
        <end position="285"/>
    </location>
</feature>
<dbReference type="PANTHER" id="PTHR31061:SF24">
    <property type="entry name" value="LD22376P"/>
    <property type="match status" value="1"/>
</dbReference>
<dbReference type="RefSeq" id="WP_345211210.1">
    <property type="nucleotide sequence ID" value="NZ_BAABFT010000005.1"/>
</dbReference>
<sequence length="375" mass="42073">MTATSQRFTALDVFRGMTICFMIIVNAPGSGAAVWAPLDHAQWFGFTPTDLVFPSFLFAVGNALSFSKKKYESDVAFITKILKRTLIIFLLGYLMYWFPFMHRTGDGWAFNALATTRIMGVLQRIALCYFFGALIVHYFSRKAAVIISVLILIAYWLILLYFGPQGAEYTMLGNVGTSFDIFVMGNAHLYHDKGGPIAFDPEGLLSTLPAIVNVIGGYLAGAFIQQKGKNYESVAKLFVYGAALICIALFWGQFFPVAKKLWTSTFTLLTIGIDLAILGFLLFVIEIKNKNIGTNFFLTFGRNSLAIYLLSELLFTVIITIRVGTDLSLYDWINQVLFQRVFPGSFGTLCFAICYMLLCWLVAYVLDKRKIYVKI</sequence>
<evidence type="ECO:0000313" key="3">
    <source>
        <dbReference type="Proteomes" id="UP001500582"/>
    </source>
</evidence>
<evidence type="ECO:0000313" key="2">
    <source>
        <dbReference type="EMBL" id="GAA4322541.1"/>
    </source>
</evidence>
<comment type="caution">
    <text evidence="2">The sequence shown here is derived from an EMBL/GenBank/DDBJ whole genome shotgun (WGS) entry which is preliminary data.</text>
</comment>